<reference evidence="2 3" key="1">
    <citation type="submission" date="2024-09" db="EMBL/GenBank/DDBJ databases">
        <title>Chromosome-scale assembly of Riccia fluitans.</title>
        <authorList>
            <person name="Paukszto L."/>
            <person name="Sawicki J."/>
            <person name="Karawczyk K."/>
            <person name="Piernik-Szablinska J."/>
            <person name="Szczecinska M."/>
            <person name="Mazdziarz M."/>
        </authorList>
    </citation>
    <scope>NUCLEOTIDE SEQUENCE [LARGE SCALE GENOMIC DNA]</scope>
    <source>
        <strain evidence="2">Rf_01</strain>
        <tissue evidence="2">Aerial parts of the thallus</tissue>
    </source>
</reference>
<keyword evidence="3" id="KW-1185">Reference proteome</keyword>
<evidence type="ECO:0000313" key="2">
    <source>
        <dbReference type="EMBL" id="KAL2608251.1"/>
    </source>
</evidence>
<comment type="caution">
    <text evidence="2">The sequence shown here is derived from an EMBL/GenBank/DDBJ whole genome shotgun (WGS) entry which is preliminary data.</text>
</comment>
<proteinExistence type="predicted"/>
<name>A0ABD1XJX7_9MARC</name>
<sequence length="98" mass="11036">MFGNGLSIHFQNSFRTGGLKREEQEGLSFDIEVGRCKRVREFNSADNSNNDGEGGHGMARRLDCPLPSALPWRNNRFDAARAQQTTPELRQWVEKNGG</sequence>
<dbReference type="AlphaFoldDB" id="A0ABD1XJX7"/>
<protein>
    <submittedName>
        <fullName evidence="2">Uncharacterized protein</fullName>
    </submittedName>
</protein>
<organism evidence="2 3">
    <name type="scientific">Riccia fluitans</name>
    <dbReference type="NCBI Taxonomy" id="41844"/>
    <lineage>
        <taxon>Eukaryota</taxon>
        <taxon>Viridiplantae</taxon>
        <taxon>Streptophyta</taxon>
        <taxon>Embryophyta</taxon>
        <taxon>Marchantiophyta</taxon>
        <taxon>Marchantiopsida</taxon>
        <taxon>Marchantiidae</taxon>
        <taxon>Marchantiales</taxon>
        <taxon>Ricciaceae</taxon>
        <taxon>Riccia</taxon>
    </lineage>
</organism>
<evidence type="ECO:0000313" key="3">
    <source>
        <dbReference type="Proteomes" id="UP001605036"/>
    </source>
</evidence>
<dbReference type="Proteomes" id="UP001605036">
    <property type="component" value="Unassembled WGS sequence"/>
</dbReference>
<evidence type="ECO:0000256" key="1">
    <source>
        <dbReference type="SAM" id="MobiDB-lite"/>
    </source>
</evidence>
<dbReference type="EMBL" id="JBHFFA010000008">
    <property type="protein sequence ID" value="KAL2608251.1"/>
    <property type="molecule type" value="Genomic_DNA"/>
</dbReference>
<accession>A0ABD1XJX7</accession>
<gene>
    <name evidence="2" type="ORF">R1flu_026824</name>
</gene>
<feature type="region of interest" description="Disordered" evidence="1">
    <location>
        <begin position="43"/>
        <end position="62"/>
    </location>
</feature>